<gene>
    <name evidence="1" type="ORF">H7U19_16385</name>
</gene>
<sequence length="234" mass="28035">MKSVKSFIKALGENYYQDFLIDPCSDLVDYEEHFVLLKYKNKNYYEISLSEIKLRQEEILNALKKQYENALSQIYLKLSTAKTNTFRPFIKFNIDAVNIKIRTLKADMFIDSKRSRYFSILIDNFDSQSLTDLYTRDIDSNEYPEDGVMLRIFEKINDSSISWMNDSSESFYFTNFHYLRFQVLSWLPFALLHIANQFVLDLLRIEKYMNETFKVHMLSKKIKWLGKRLILVMF</sequence>
<comment type="caution">
    <text evidence="1">The sequence shown here is derived from an EMBL/GenBank/DDBJ whole genome shotgun (WGS) entry which is preliminary data.</text>
</comment>
<dbReference type="EMBL" id="JACNMF010000007">
    <property type="protein sequence ID" value="MBC3759992.1"/>
    <property type="molecule type" value="Genomic_DNA"/>
</dbReference>
<accession>A0A923HKI1</accession>
<reference evidence="1" key="1">
    <citation type="submission" date="2020-08" db="EMBL/GenBank/DDBJ databases">
        <title>Hyunsoonleella sp. strain SJ7 genome sequencing and assembly.</title>
        <authorList>
            <person name="Kim I."/>
        </authorList>
    </citation>
    <scope>NUCLEOTIDE SEQUENCE</scope>
    <source>
        <strain evidence="1">SJ7</strain>
    </source>
</reference>
<keyword evidence="2" id="KW-1185">Reference proteome</keyword>
<evidence type="ECO:0000313" key="2">
    <source>
        <dbReference type="Proteomes" id="UP000656244"/>
    </source>
</evidence>
<name>A0A923HKI1_9FLAO</name>
<dbReference type="RefSeq" id="WP_186563963.1">
    <property type="nucleotide sequence ID" value="NZ_JACNMF010000007.1"/>
</dbReference>
<protein>
    <submittedName>
        <fullName evidence="1">Uncharacterized protein</fullName>
    </submittedName>
</protein>
<dbReference type="Proteomes" id="UP000656244">
    <property type="component" value="Unassembled WGS sequence"/>
</dbReference>
<dbReference type="AlphaFoldDB" id="A0A923HKI1"/>
<proteinExistence type="predicted"/>
<evidence type="ECO:0000313" key="1">
    <source>
        <dbReference type="EMBL" id="MBC3759992.1"/>
    </source>
</evidence>
<organism evidence="1 2">
    <name type="scientific">Hyunsoonleella aquatilis</name>
    <dbReference type="NCBI Taxonomy" id="2762758"/>
    <lineage>
        <taxon>Bacteria</taxon>
        <taxon>Pseudomonadati</taxon>
        <taxon>Bacteroidota</taxon>
        <taxon>Flavobacteriia</taxon>
        <taxon>Flavobacteriales</taxon>
        <taxon>Flavobacteriaceae</taxon>
    </lineage>
</organism>